<dbReference type="InterPro" id="IPR005184">
    <property type="entry name" value="DUF306_Meta_HslJ"/>
</dbReference>
<dbReference type="InterPro" id="IPR053147">
    <property type="entry name" value="Hsp_HslJ-like"/>
</dbReference>
<keyword evidence="3" id="KW-1185">Reference proteome</keyword>
<evidence type="ECO:0000259" key="1">
    <source>
        <dbReference type="Pfam" id="PF03724"/>
    </source>
</evidence>
<dbReference type="Proteomes" id="UP001595826">
    <property type="component" value="Unassembled WGS sequence"/>
</dbReference>
<gene>
    <name evidence="2" type="ORF">ACFOWD_03470</name>
</gene>
<protein>
    <submittedName>
        <fullName evidence="2">META domain-containing protein</fullName>
    </submittedName>
</protein>
<evidence type="ECO:0000313" key="2">
    <source>
        <dbReference type="EMBL" id="MFC4267957.1"/>
    </source>
</evidence>
<feature type="domain" description="DUF306" evidence="1">
    <location>
        <begin position="33"/>
        <end position="138"/>
    </location>
</feature>
<dbReference type="Pfam" id="PF03724">
    <property type="entry name" value="META"/>
    <property type="match status" value="1"/>
</dbReference>
<proteinExistence type="predicted"/>
<name>A0ABV8R693_9FLAO</name>
<sequence>MKNAFFLFFSLLMLSCIGQPENKKTEKDFLKIIKGKWNLSDMKGFSKSDIKDFNNIPFIKIEGNNISGTNGCNRFFSSINSIDKNSITFSPFGETKMMCQEMKIPDAFSLLVSSINTYLIETNTLVFLNKDGDKILTFTKD</sequence>
<dbReference type="EMBL" id="JBHSCY010000001">
    <property type="protein sequence ID" value="MFC4267957.1"/>
    <property type="molecule type" value="Genomic_DNA"/>
</dbReference>
<dbReference type="PROSITE" id="PS51257">
    <property type="entry name" value="PROKAR_LIPOPROTEIN"/>
    <property type="match status" value="1"/>
</dbReference>
<organism evidence="2 3">
    <name type="scientific">Polaribacter marinivivus</name>
    <dbReference type="NCBI Taxonomy" id="1524260"/>
    <lineage>
        <taxon>Bacteria</taxon>
        <taxon>Pseudomonadati</taxon>
        <taxon>Bacteroidota</taxon>
        <taxon>Flavobacteriia</taxon>
        <taxon>Flavobacteriales</taxon>
        <taxon>Flavobacteriaceae</taxon>
    </lineage>
</organism>
<dbReference type="RefSeq" id="WP_377408144.1">
    <property type="nucleotide sequence ID" value="NZ_JBHSCY010000001.1"/>
</dbReference>
<dbReference type="PANTHER" id="PTHR35535:SF1">
    <property type="entry name" value="HEAT SHOCK PROTEIN HSLJ"/>
    <property type="match status" value="1"/>
</dbReference>
<accession>A0ABV8R693</accession>
<dbReference type="Gene3D" id="2.40.128.270">
    <property type="match status" value="1"/>
</dbReference>
<dbReference type="InterPro" id="IPR038670">
    <property type="entry name" value="HslJ-like_sf"/>
</dbReference>
<comment type="caution">
    <text evidence="2">The sequence shown here is derived from an EMBL/GenBank/DDBJ whole genome shotgun (WGS) entry which is preliminary data.</text>
</comment>
<dbReference type="PANTHER" id="PTHR35535">
    <property type="entry name" value="HEAT SHOCK PROTEIN HSLJ"/>
    <property type="match status" value="1"/>
</dbReference>
<reference evidence="3" key="1">
    <citation type="journal article" date="2019" name="Int. J. Syst. Evol. Microbiol.">
        <title>The Global Catalogue of Microorganisms (GCM) 10K type strain sequencing project: providing services to taxonomists for standard genome sequencing and annotation.</title>
        <authorList>
            <consortium name="The Broad Institute Genomics Platform"/>
            <consortium name="The Broad Institute Genome Sequencing Center for Infectious Disease"/>
            <person name="Wu L."/>
            <person name="Ma J."/>
        </authorList>
    </citation>
    <scope>NUCLEOTIDE SEQUENCE [LARGE SCALE GENOMIC DNA]</scope>
    <source>
        <strain evidence="3">CECT 8655</strain>
    </source>
</reference>
<evidence type="ECO:0000313" key="3">
    <source>
        <dbReference type="Proteomes" id="UP001595826"/>
    </source>
</evidence>